<reference evidence="2 3" key="1">
    <citation type="submission" date="2015-11" db="EMBL/GenBank/DDBJ databases">
        <title>Genomic analysis of 38 Legionella species identifies large and diverse effector repertoires.</title>
        <authorList>
            <person name="Burstein D."/>
            <person name="Amaro F."/>
            <person name="Zusman T."/>
            <person name="Lifshitz Z."/>
            <person name="Cohen O."/>
            <person name="Gilbert J.A."/>
            <person name="Pupko T."/>
            <person name="Shuman H.A."/>
            <person name="Segal G."/>
        </authorList>
    </citation>
    <scope>NUCLEOTIDE SEQUENCE [LARGE SCALE GENOMIC DNA]</scope>
    <source>
        <strain evidence="2 3">BL-540</strain>
    </source>
</reference>
<sequence>MIKVNKLVFIGLSLFSFANLQADTMDHYMSISNSIPQMEMKADPQAQAWARSARNVLAIADESIAETLLQANEAAKAQGKPLFCLPSGVSLNAIILNGIILETYREISSQQSDKDKMTVSQVAMLGVAKKYPCQADTHAKQMEHMASLLGN</sequence>
<dbReference type="STRING" id="456.Ljor_1726"/>
<dbReference type="Proteomes" id="UP000055035">
    <property type="component" value="Unassembled WGS sequence"/>
</dbReference>
<organism evidence="2 3">
    <name type="scientific">Legionella jordanis</name>
    <dbReference type="NCBI Taxonomy" id="456"/>
    <lineage>
        <taxon>Bacteria</taxon>
        <taxon>Pseudomonadati</taxon>
        <taxon>Pseudomonadota</taxon>
        <taxon>Gammaproteobacteria</taxon>
        <taxon>Legionellales</taxon>
        <taxon>Legionellaceae</taxon>
        <taxon>Legionella</taxon>
    </lineage>
</organism>
<evidence type="ECO:0000313" key="3">
    <source>
        <dbReference type="Proteomes" id="UP000055035"/>
    </source>
</evidence>
<evidence type="ECO:0000313" key="2">
    <source>
        <dbReference type="EMBL" id="KTD17420.1"/>
    </source>
</evidence>
<comment type="caution">
    <text evidence="2">The sequence shown here is derived from an EMBL/GenBank/DDBJ whole genome shotgun (WGS) entry which is preliminary data.</text>
</comment>
<name>A0A0W0VBB9_9GAMM</name>
<evidence type="ECO:0000256" key="1">
    <source>
        <dbReference type="SAM" id="SignalP"/>
    </source>
</evidence>
<dbReference type="PATRIC" id="fig|456.5.peg.1843"/>
<accession>A0A0W0VBB9</accession>
<feature type="chain" id="PRO_5006914652" evidence="1">
    <location>
        <begin position="23"/>
        <end position="151"/>
    </location>
</feature>
<keyword evidence="1" id="KW-0732">Signal</keyword>
<gene>
    <name evidence="2" type="ORF">Ljor_1726</name>
</gene>
<dbReference type="RefSeq" id="WP_407045546.1">
    <property type="nucleotide sequence ID" value="NZ_RDQQ01000017.1"/>
</dbReference>
<protein>
    <submittedName>
        <fullName evidence="2">Phosphatase</fullName>
    </submittedName>
</protein>
<keyword evidence="3" id="KW-1185">Reference proteome</keyword>
<dbReference type="EMBL" id="LNYJ01000011">
    <property type="protein sequence ID" value="KTD17420.1"/>
    <property type="molecule type" value="Genomic_DNA"/>
</dbReference>
<proteinExistence type="predicted"/>
<feature type="signal peptide" evidence="1">
    <location>
        <begin position="1"/>
        <end position="22"/>
    </location>
</feature>
<dbReference type="AlphaFoldDB" id="A0A0W0VBB9"/>